<evidence type="ECO:0000256" key="5">
    <source>
        <dbReference type="ARBA" id="ARBA00022792"/>
    </source>
</evidence>
<evidence type="ECO:0000256" key="3">
    <source>
        <dbReference type="ARBA" id="ARBA00020722"/>
    </source>
</evidence>
<feature type="compositionally biased region" description="Gly residues" evidence="10">
    <location>
        <begin position="1"/>
        <end position="15"/>
    </location>
</feature>
<evidence type="ECO:0000256" key="10">
    <source>
        <dbReference type="SAM" id="MobiDB-lite"/>
    </source>
</evidence>
<dbReference type="GO" id="GO:0030943">
    <property type="term" value="F:mitochondrion targeting sequence binding"/>
    <property type="evidence" value="ECO:0007669"/>
    <property type="project" value="TreeGrafter"/>
</dbReference>
<protein>
    <recommendedName>
        <fullName evidence="3 9">Mitochondrial import inner membrane translocase subunit TIM22</fullName>
    </recommendedName>
</protein>
<organism evidence="11 12">
    <name type="scientific">Gomphillus americanus</name>
    <dbReference type="NCBI Taxonomy" id="1940652"/>
    <lineage>
        <taxon>Eukaryota</taxon>
        <taxon>Fungi</taxon>
        <taxon>Dikarya</taxon>
        <taxon>Ascomycota</taxon>
        <taxon>Pezizomycotina</taxon>
        <taxon>Lecanoromycetes</taxon>
        <taxon>OSLEUM clade</taxon>
        <taxon>Ostropomycetidae</taxon>
        <taxon>Ostropales</taxon>
        <taxon>Graphidaceae</taxon>
        <taxon>Gomphilloideae</taxon>
        <taxon>Gomphillus</taxon>
    </lineage>
</organism>
<keyword evidence="6" id="KW-1133">Transmembrane helix</keyword>
<comment type="subunit">
    <text evidence="9">Component of the TIM22 complex.</text>
</comment>
<comment type="subcellular location">
    <subcellularLocation>
        <location evidence="1 9">Mitochondrion inner membrane</location>
        <topology evidence="1 9">Multi-pass membrane protein</topology>
    </subcellularLocation>
</comment>
<keyword evidence="9" id="KW-0653">Protein transport</keyword>
<keyword evidence="8" id="KW-0472">Membrane</keyword>
<accession>A0A8H3IAL4</accession>
<comment type="function">
    <text evidence="9">Essential core component of the TIM22 complex, a complex that mediates the import and insertion of multi-pass transmembrane proteins into the mitochondrial inner membrane. In the TIM22 complex, it constitutes the voltage-activated and signal-gated channel. Forms a twin-pore translocase that uses the membrane potential as external driving force in 2 voltage-dependent steps.</text>
</comment>
<dbReference type="Pfam" id="PF02466">
    <property type="entry name" value="Tim17"/>
    <property type="match status" value="1"/>
</dbReference>
<evidence type="ECO:0000313" key="11">
    <source>
        <dbReference type="EMBL" id="CAF9913630.1"/>
    </source>
</evidence>
<dbReference type="OrthoDB" id="75343at2759"/>
<dbReference type="GO" id="GO:0042721">
    <property type="term" value="C:TIM22 mitochondrial import inner membrane insertion complex"/>
    <property type="evidence" value="ECO:0007669"/>
    <property type="project" value="UniProtKB-UniRule"/>
</dbReference>
<dbReference type="PANTHER" id="PTHR14110:SF0">
    <property type="entry name" value="MITOCHONDRIAL IMPORT INNER MEMBRANE TRANSLOCASE SUBUNIT TIM22"/>
    <property type="match status" value="1"/>
</dbReference>
<keyword evidence="4" id="KW-0812">Transmembrane</keyword>
<name>A0A8H3IAL4_9LECA</name>
<gene>
    <name evidence="11" type="ORF">GOMPHAMPRED_007982</name>
</gene>
<keyword evidence="12" id="KW-1185">Reference proteome</keyword>
<feature type="region of interest" description="Disordered" evidence="10">
    <location>
        <begin position="1"/>
        <end position="34"/>
    </location>
</feature>
<keyword evidence="5 9" id="KW-0999">Mitochondrion inner membrane</keyword>
<comment type="caution">
    <text evidence="11">The sequence shown here is derived from an EMBL/GenBank/DDBJ whole genome shotgun (WGS) entry which is preliminary data.</text>
</comment>
<evidence type="ECO:0000256" key="8">
    <source>
        <dbReference type="ARBA" id="ARBA00023136"/>
    </source>
</evidence>
<keyword evidence="9" id="KW-0811">Translocation</keyword>
<evidence type="ECO:0000256" key="9">
    <source>
        <dbReference type="RuleBase" id="RU367038"/>
    </source>
</evidence>
<evidence type="ECO:0000256" key="7">
    <source>
        <dbReference type="ARBA" id="ARBA00023128"/>
    </source>
</evidence>
<evidence type="ECO:0000256" key="2">
    <source>
        <dbReference type="ARBA" id="ARBA00008444"/>
    </source>
</evidence>
<proteinExistence type="inferred from homology"/>
<dbReference type="GO" id="GO:0045039">
    <property type="term" value="P:protein insertion into mitochondrial inner membrane"/>
    <property type="evidence" value="ECO:0007669"/>
    <property type="project" value="UniProtKB-UniRule"/>
</dbReference>
<comment type="similarity">
    <text evidence="2 9">Belongs to the Tim17/Tim22/Tim23 family.</text>
</comment>
<dbReference type="GO" id="GO:0008320">
    <property type="term" value="F:protein transmembrane transporter activity"/>
    <property type="evidence" value="ECO:0007669"/>
    <property type="project" value="UniProtKB-UniRule"/>
</dbReference>
<dbReference type="InterPro" id="IPR039175">
    <property type="entry name" value="TIM22"/>
</dbReference>
<keyword evidence="9" id="KW-0813">Transport</keyword>
<evidence type="ECO:0000256" key="6">
    <source>
        <dbReference type="ARBA" id="ARBA00022989"/>
    </source>
</evidence>
<keyword evidence="7 9" id="KW-0496">Mitochondrion</keyword>
<evidence type="ECO:0000313" key="12">
    <source>
        <dbReference type="Proteomes" id="UP000664169"/>
    </source>
</evidence>
<evidence type="ECO:0000256" key="4">
    <source>
        <dbReference type="ARBA" id="ARBA00022692"/>
    </source>
</evidence>
<sequence>MNFPGAGGGGGGGGNTSSPAGSLLPPTPFPSSTAGMNEQEAQMVRTMQTAMESCVGKTAMSGVMGFALGGAFGLFMSSMSYDSSLTPASQAIANLPMREQVKAGLKDMGKRSLSSARNFGIVGAVFAGTECCIEGFRAKNDTKNGIAAGCITGGVLAAKAGPQAAALGCAGFAAFSAAIEYYLRMPGD</sequence>
<dbReference type="PANTHER" id="PTHR14110">
    <property type="entry name" value="MITOCHONDRIAL IMPORT INNER MEMBRANE TRANSLOCASE SUBUNIT TIM22"/>
    <property type="match status" value="1"/>
</dbReference>
<evidence type="ECO:0000256" key="1">
    <source>
        <dbReference type="ARBA" id="ARBA00004448"/>
    </source>
</evidence>
<dbReference type="EMBL" id="CAJPDQ010000008">
    <property type="protein sequence ID" value="CAF9913630.1"/>
    <property type="molecule type" value="Genomic_DNA"/>
</dbReference>
<reference evidence="11" key="1">
    <citation type="submission" date="2021-03" db="EMBL/GenBank/DDBJ databases">
        <authorList>
            <person name="Tagirdzhanova G."/>
        </authorList>
    </citation>
    <scope>NUCLEOTIDE SEQUENCE</scope>
</reference>
<dbReference type="AlphaFoldDB" id="A0A8H3IAL4"/>
<dbReference type="Proteomes" id="UP000664169">
    <property type="component" value="Unassembled WGS sequence"/>
</dbReference>